<protein>
    <recommendedName>
        <fullName evidence="4">GDSL-like lipase/acylhydrolase family protein</fullName>
    </recommendedName>
</protein>
<dbReference type="EMBL" id="SMCQ01000001">
    <property type="protein sequence ID" value="TCW02882.1"/>
    <property type="molecule type" value="Genomic_DNA"/>
</dbReference>
<evidence type="ECO:0000256" key="1">
    <source>
        <dbReference type="SAM" id="Phobius"/>
    </source>
</evidence>
<keyword evidence="1" id="KW-0812">Transmembrane</keyword>
<evidence type="ECO:0000313" key="3">
    <source>
        <dbReference type="Proteomes" id="UP000295515"/>
    </source>
</evidence>
<organism evidence="2 3">
    <name type="scientific">Longibaculum muris</name>
    <dbReference type="NCBI Taxonomy" id="1796628"/>
    <lineage>
        <taxon>Bacteria</taxon>
        <taxon>Bacillati</taxon>
        <taxon>Bacillota</taxon>
        <taxon>Erysipelotrichia</taxon>
        <taxon>Erysipelotrichales</taxon>
        <taxon>Coprobacillaceae</taxon>
        <taxon>Longibaculum</taxon>
    </lineage>
</organism>
<feature type="transmembrane region" description="Helical" evidence="1">
    <location>
        <begin position="6"/>
        <end position="26"/>
    </location>
</feature>
<name>A0A4V2W5Y5_9FIRM</name>
<keyword evidence="3" id="KW-1185">Reference proteome</keyword>
<comment type="caution">
    <text evidence="2">The sequence shown here is derived from an EMBL/GenBank/DDBJ whole genome shotgun (WGS) entry which is preliminary data.</text>
</comment>
<accession>A0A4V2W5Y5</accession>
<gene>
    <name evidence="2" type="ORF">EDD60_101186</name>
</gene>
<dbReference type="Gene3D" id="3.40.50.1110">
    <property type="entry name" value="SGNH hydrolase"/>
    <property type="match status" value="1"/>
</dbReference>
<dbReference type="InterPro" id="IPR036514">
    <property type="entry name" value="SGNH_hydro_sf"/>
</dbReference>
<evidence type="ECO:0008006" key="4">
    <source>
        <dbReference type="Google" id="ProtNLM"/>
    </source>
</evidence>
<reference evidence="2 3" key="1">
    <citation type="submission" date="2019-03" db="EMBL/GenBank/DDBJ databases">
        <title>Genomic Encyclopedia of Type Strains, Phase IV (KMG-IV): sequencing the most valuable type-strain genomes for metagenomic binning, comparative biology and taxonomic classification.</title>
        <authorList>
            <person name="Goeker M."/>
        </authorList>
    </citation>
    <scope>NUCLEOTIDE SEQUENCE [LARGE SCALE GENOMIC DNA]</scope>
    <source>
        <strain evidence="2 3">DSM 29487</strain>
    </source>
</reference>
<evidence type="ECO:0000313" key="2">
    <source>
        <dbReference type="EMBL" id="TCW02882.1"/>
    </source>
</evidence>
<dbReference type="SUPFAM" id="SSF52266">
    <property type="entry name" value="SGNH hydrolase"/>
    <property type="match status" value="1"/>
</dbReference>
<proteinExistence type="predicted"/>
<keyword evidence="1" id="KW-0472">Membrane</keyword>
<dbReference type="AlphaFoldDB" id="A0A4V2W5Y5"/>
<sequence>MKKISFPLVVILLICIIITLIGYNTLTIRKESQKYQELQQKYQNQPLDETTHSNANTPTIYCIGDSLTIGAKSSSYPTALSSATNFSVNKFGGAQDQTQDIAIRMGKIKIYTNNITIPETVTPVNLKIYDKDNNVLNVLKGKGSNFTTVEIAGISGKLKYNATKKTHTFTRDQNGVEKVITKLTQIKSEIPTFEKNNVAIIFTGTYDPQTQNGIFKTITYQRAIINQLKTKNYIVVSLTSKRRLPIVDDMNKVLKEEHKEHFLDFRDYLLNDGIKDAKITLTAQDKKDLQKGYIPSSFLQADMLNGNAKFNQLLAEQITKKMIDLKYINKNDIK</sequence>
<dbReference type="Proteomes" id="UP000295515">
    <property type="component" value="Unassembled WGS sequence"/>
</dbReference>
<keyword evidence="1" id="KW-1133">Transmembrane helix</keyword>